<comment type="similarity">
    <text evidence="1">Belongs to the membrane fusion protein (MFP) (TC 8.A.1) family.</text>
</comment>
<evidence type="ECO:0000259" key="6">
    <source>
        <dbReference type="Pfam" id="PF25954"/>
    </source>
</evidence>
<evidence type="ECO:0000259" key="7">
    <source>
        <dbReference type="Pfam" id="PF25975"/>
    </source>
</evidence>
<dbReference type="InterPro" id="IPR006143">
    <property type="entry name" value="RND_pump_MFP"/>
</dbReference>
<dbReference type="FunFam" id="2.40.30.170:FF:000010">
    <property type="entry name" value="Efflux RND transporter periplasmic adaptor subunit"/>
    <property type="match status" value="1"/>
</dbReference>
<dbReference type="OrthoDB" id="9806939at2"/>
<evidence type="ECO:0000313" key="8">
    <source>
        <dbReference type="EMBL" id="KJH82450.1"/>
    </source>
</evidence>
<dbReference type="InterPro" id="IPR051909">
    <property type="entry name" value="MFP_Cation_Efflux"/>
</dbReference>
<protein>
    <submittedName>
        <fullName evidence="8">RND transporter</fullName>
    </submittedName>
</protein>
<dbReference type="InterPro" id="IPR058791">
    <property type="entry name" value="3HB_CusB"/>
</dbReference>
<dbReference type="SUPFAM" id="SSF111369">
    <property type="entry name" value="HlyD-like secretion proteins"/>
    <property type="match status" value="1"/>
</dbReference>
<evidence type="ECO:0000256" key="2">
    <source>
        <dbReference type="ARBA" id="ARBA00022448"/>
    </source>
</evidence>
<feature type="domain" description="CzcB-like C-terminal circularly permuted SH3-like" evidence="7">
    <location>
        <begin position="336"/>
        <end position="394"/>
    </location>
</feature>
<dbReference type="PATRIC" id="fig|316.101.peg.1043"/>
<evidence type="ECO:0000259" key="4">
    <source>
        <dbReference type="Pfam" id="PF25869"/>
    </source>
</evidence>
<feature type="domain" description="CusB-like three alpha-helical bundle" evidence="4">
    <location>
        <begin position="166"/>
        <end position="214"/>
    </location>
</feature>
<dbReference type="PANTHER" id="PTHR30097:SF15">
    <property type="entry name" value="CATION EFFLUX SYSTEM PROTEIN CUSB"/>
    <property type="match status" value="1"/>
</dbReference>
<dbReference type="GO" id="GO:0030288">
    <property type="term" value="C:outer membrane-bounded periplasmic space"/>
    <property type="evidence" value="ECO:0007669"/>
    <property type="project" value="TreeGrafter"/>
</dbReference>
<dbReference type="Proteomes" id="UP000032487">
    <property type="component" value="Unassembled WGS sequence"/>
</dbReference>
<proteinExistence type="inferred from homology"/>
<evidence type="ECO:0000259" key="3">
    <source>
        <dbReference type="Pfam" id="PF19335"/>
    </source>
</evidence>
<keyword evidence="2" id="KW-0813">Transport</keyword>
<dbReference type="Pfam" id="PF25975">
    <property type="entry name" value="CzcB_C"/>
    <property type="match status" value="1"/>
</dbReference>
<dbReference type="Pfam" id="PF25954">
    <property type="entry name" value="Beta-barrel_RND_2"/>
    <property type="match status" value="1"/>
</dbReference>
<dbReference type="EMBL" id="JYHV01000015">
    <property type="protein sequence ID" value="KJH82450.1"/>
    <property type="molecule type" value="Genomic_DNA"/>
</dbReference>
<dbReference type="InterPro" id="IPR058790">
    <property type="entry name" value="BSH_CusB"/>
</dbReference>
<sequence>MSRISAKTIIAIGLAALAGSAGGYWLAQEQSHSVMPQASAQTGAASSTRKVLYWYDPMVPQHKFDKPGKSPFMDMQLVPRYADESGDAASISIDPSVTQNLGVRLATVTWGELASRVEAVGVLGYNARDVALVQARAAGFVERVYRLAPGDVLEKGAPLVDLLIPEWAAAQEEFLALRRVGEPALLEGARQRLRLAGMPADVIRQLERSSKVRTQLTIHTPIGGVLQDLAVREGMSISAGAPLASINGLQSVWLEVAVPEAQGWAIRVGQNASARLSALDGEAIEGSVTAVLPEATAASRTLRVRIELPNPDGILRPGLTASVTLADAGTEPVLLIPSEAVIRTGKRALVMVAEPGGRYRPVEVRLGADSGSRTAILQGLEEGQQVVASGQFLIDSEASLRGLTAATLEVPKPALDASSAAPALHASEGRIVELDEQSVKISHDPFHTLGMPGMTMRFAVANPHLLHDVAVEDRVDFAVRETSSGLVIERLQKQEQQQ</sequence>
<evidence type="ECO:0000256" key="1">
    <source>
        <dbReference type="ARBA" id="ARBA00009477"/>
    </source>
</evidence>
<feature type="domain" description="CusB-like beta-barrel" evidence="6">
    <location>
        <begin position="251"/>
        <end position="328"/>
    </location>
</feature>
<dbReference type="Gene3D" id="2.40.30.170">
    <property type="match status" value="1"/>
</dbReference>
<dbReference type="RefSeq" id="WP_045162024.1">
    <property type="nucleotide sequence ID" value="NZ_JYHV01000015.1"/>
</dbReference>
<dbReference type="GO" id="GO:0060003">
    <property type="term" value="P:copper ion export"/>
    <property type="evidence" value="ECO:0007669"/>
    <property type="project" value="TreeGrafter"/>
</dbReference>
<feature type="domain" description="Heavy metal binding" evidence="3">
    <location>
        <begin position="53"/>
        <end position="79"/>
    </location>
</feature>
<dbReference type="InterPro" id="IPR045800">
    <property type="entry name" value="HMBD"/>
</dbReference>
<evidence type="ECO:0000259" key="5">
    <source>
        <dbReference type="Pfam" id="PF25919"/>
    </source>
</evidence>
<dbReference type="Pfam" id="PF11604">
    <property type="entry name" value="CusF_Ec"/>
    <property type="match status" value="1"/>
</dbReference>
<dbReference type="NCBIfam" id="TIGR01730">
    <property type="entry name" value="RND_mfp"/>
    <property type="match status" value="1"/>
</dbReference>
<dbReference type="Pfam" id="PF25869">
    <property type="entry name" value="3HB_CusB"/>
    <property type="match status" value="1"/>
</dbReference>
<organism evidence="8 9">
    <name type="scientific">Stutzerimonas stutzeri</name>
    <name type="common">Pseudomonas stutzeri</name>
    <dbReference type="NCBI Taxonomy" id="316"/>
    <lineage>
        <taxon>Bacteria</taxon>
        <taxon>Pseudomonadati</taxon>
        <taxon>Pseudomonadota</taxon>
        <taxon>Gammaproteobacteria</taxon>
        <taxon>Pseudomonadales</taxon>
        <taxon>Pseudomonadaceae</taxon>
        <taxon>Stutzerimonas</taxon>
    </lineage>
</organism>
<evidence type="ECO:0000313" key="9">
    <source>
        <dbReference type="Proteomes" id="UP000032487"/>
    </source>
</evidence>
<reference evidence="8 9" key="1">
    <citation type="submission" date="2015-02" db="EMBL/GenBank/DDBJ databases">
        <title>Draft genome sequence of Pseudomonas stutzeri NT0128 isolated from wheat (Triticum turgidum) rhizosphere.</title>
        <authorList>
            <person name="Tovi N."/>
            <person name="Frenk S."/>
            <person name="Hadar Y."/>
            <person name="Minz D."/>
        </authorList>
    </citation>
    <scope>NUCLEOTIDE SEQUENCE [LARGE SCALE GENOMIC DNA]</scope>
    <source>
        <strain evidence="8 9">NT0128</strain>
    </source>
</reference>
<dbReference type="AlphaFoldDB" id="A0A0D9AN27"/>
<dbReference type="PANTHER" id="PTHR30097">
    <property type="entry name" value="CATION EFFLUX SYSTEM PROTEIN CUSB"/>
    <property type="match status" value="1"/>
</dbReference>
<gene>
    <name evidence="8" type="ORF">UF78_10015</name>
</gene>
<dbReference type="InterPro" id="IPR058792">
    <property type="entry name" value="Beta-barrel_RND_2"/>
</dbReference>
<dbReference type="GO" id="GO:0046914">
    <property type="term" value="F:transition metal ion binding"/>
    <property type="evidence" value="ECO:0007669"/>
    <property type="project" value="TreeGrafter"/>
</dbReference>
<dbReference type="GO" id="GO:0016020">
    <property type="term" value="C:membrane"/>
    <property type="evidence" value="ECO:0007669"/>
    <property type="project" value="InterPro"/>
</dbReference>
<dbReference type="InterPro" id="IPR021647">
    <property type="entry name" value="CusF_Ec"/>
</dbReference>
<comment type="caution">
    <text evidence="8">The sequence shown here is derived from an EMBL/GenBank/DDBJ whole genome shotgun (WGS) entry which is preliminary data.</text>
</comment>
<dbReference type="Gene3D" id="2.40.50.100">
    <property type="match status" value="1"/>
</dbReference>
<dbReference type="InterPro" id="IPR042230">
    <property type="entry name" value="CusF_sf"/>
</dbReference>
<dbReference type="Gene3D" id="2.40.420.20">
    <property type="match status" value="1"/>
</dbReference>
<accession>A0A0D9AN27</accession>
<feature type="domain" description="CusB-like barrel-sandwich hybrid" evidence="5">
    <location>
        <begin position="130"/>
        <end position="247"/>
    </location>
</feature>
<dbReference type="Gene3D" id="2.40.50.320">
    <property type="entry name" value="Copper binding periplasmic protein CusF"/>
    <property type="match status" value="1"/>
</dbReference>
<dbReference type="InterPro" id="IPR058649">
    <property type="entry name" value="CzcB_C"/>
</dbReference>
<dbReference type="Pfam" id="PF25919">
    <property type="entry name" value="BSH_CusB"/>
    <property type="match status" value="1"/>
</dbReference>
<dbReference type="GO" id="GO:0015679">
    <property type="term" value="P:plasma membrane copper ion transport"/>
    <property type="evidence" value="ECO:0007669"/>
    <property type="project" value="TreeGrafter"/>
</dbReference>
<dbReference type="Gene3D" id="6.10.140.730">
    <property type="match status" value="1"/>
</dbReference>
<dbReference type="Pfam" id="PF19335">
    <property type="entry name" value="HMBD"/>
    <property type="match status" value="1"/>
</dbReference>
<dbReference type="GO" id="GO:0022857">
    <property type="term" value="F:transmembrane transporter activity"/>
    <property type="evidence" value="ECO:0007669"/>
    <property type="project" value="InterPro"/>
</dbReference>
<name>A0A0D9AN27_STUST</name>